<accession>A0AAP3A7T4</accession>
<feature type="non-terminal residue" evidence="2">
    <location>
        <position position="1"/>
    </location>
</feature>
<comment type="caution">
    <text evidence="2">The sequence shown here is derived from an EMBL/GenBank/DDBJ whole genome shotgun (WGS) entry which is preliminary data.</text>
</comment>
<dbReference type="InterPro" id="IPR003781">
    <property type="entry name" value="CoA-bd"/>
</dbReference>
<dbReference type="SUPFAM" id="SSF51735">
    <property type="entry name" value="NAD(P)-binding Rossmann-fold domains"/>
    <property type="match status" value="1"/>
</dbReference>
<feature type="domain" description="CoA-binding" evidence="1">
    <location>
        <begin position="2"/>
        <end position="79"/>
    </location>
</feature>
<reference evidence="2" key="1">
    <citation type="submission" date="2023-06" db="EMBL/GenBank/DDBJ databases">
        <title>Deciphering the underlying mechanisms mediating the transmission of blaNDM gene from human to animals in China.</title>
        <authorList>
            <person name="Chen K."/>
            <person name="Chen S."/>
        </authorList>
    </citation>
    <scope>NUCLEOTIDE SEQUENCE</scope>
    <source>
        <strain evidence="2">1199</strain>
    </source>
</reference>
<evidence type="ECO:0000259" key="1">
    <source>
        <dbReference type="Pfam" id="PF13380"/>
    </source>
</evidence>
<protein>
    <submittedName>
        <fullName evidence="2">CoA-binding protein</fullName>
    </submittedName>
</protein>
<proteinExistence type="predicted"/>
<dbReference type="Gene3D" id="3.40.50.720">
    <property type="entry name" value="NAD(P)-binding Rossmann-like Domain"/>
    <property type="match status" value="1"/>
</dbReference>
<name>A0AAP3A7T4_ECOLX</name>
<evidence type="ECO:0000313" key="2">
    <source>
        <dbReference type="EMBL" id="MCV5626029.1"/>
    </source>
</evidence>
<dbReference type="Pfam" id="PF13380">
    <property type="entry name" value="CoA_binding_2"/>
    <property type="match status" value="1"/>
</dbReference>
<dbReference type="Proteomes" id="UP001208624">
    <property type="component" value="Unassembled WGS sequence"/>
</dbReference>
<dbReference type="PANTHER" id="PTHR42793">
    <property type="entry name" value="COA BINDING DOMAIN CONTAINING PROTEIN"/>
    <property type="match status" value="1"/>
</dbReference>
<evidence type="ECO:0000313" key="3">
    <source>
        <dbReference type="Proteomes" id="UP001208624"/>
    </source>
</evidence>
<feature type="non-terminal residue" evidence="2">
    <location>
        <position position="88"/>
    </location>
</feature>
<sequence>AGVLAYPDIASLPLTPDLAIICTRRERVLPLLEALGQKGAGAAIILAADFSPEERLELKRVCQQYGIRLLGPNSMGMLLPGQGINASF</sequence>
<dbReference type="PANTHER" id="PTHR42793:SF1">
    <property type="entry name" value="PEPTIDYL-LYSINE N-ACETYLTRANSFERASE PATZ"/>
    <property type="match status" value="1"/>
</dbReference>
<organism evidence="2 3">
    <name type="scientific">Escherichia coli</name>
    <dbReference type="NCBI Taxonomy" id="562"/>
    <lineage>
        <taxon>Bacteria</taxon>
        <taxon>Pseudomonadati</taxon>
        <taxon>Pseudomonadota</taxon>
        <taxon>Gammaproteobacteria</taxon>
        <taxon>Enterobacterales</taxon>
        <taxon>Enterobacteriaceae</taxon>
        <taxon>Escherichia</taxon>
    </lineage>
</organism>
<gene>
    <name evidence="2" type="ORF">OFN31_30835</name>
</gene>
<dbReference type="InterPro" id="IPR036291">
    <property type="entry name" value="NAD(P)-bd_dom_sf"/>
</dbReference>
<dbReference type="EMBL" id="JAOVKC010001095">
    <property type="protein sequence ID" value="MCV5626029.1"/>
    <property type="molecule type" value="Genomic_DNA"/>
</dbReference>
<dbReference type="AlphaFoldDB" id="A0AAP3A7T4"/>